<dbReference type="STRING" id="371731.Rsw2DRAFT_1711"/>
<name>C8S0Y3_9RHOB</name>
<organism evidence="1 2">
    <name type="scientific">Rhodobacter ferrooxidans</name>
    <dbReference type="NCBI Taxonomy" id="371731"/>
    <lineage>
        <taxon>Bacteria</taxon>
        <taxon>Pseudomonadati</taxon>
        <taxon>Pseudomonadota</taxon>
        <taxon>Alphaproteobacteria</taxon>
        <taxon>Rhodobacterales</taxon>
        <taxon>Rhodobacter group</taxon>
        <taxon>Rhodobacter</taxon>
    </lineage>
</organism>
<dbReference type="Proteomes" id="UP000010121">
    <property type="component" value="Unassembled WGS sequence"/>
</dbReference>
<dbReference type="EMBL" id="ACYY01000009">
    <property type="protein sequence ID" value="EEW25424.1"/>
    <property type="molecule type" value="Genomic_DNA"/>
</dbReference>
<dbReference type="eggNOG" id="COG3563">
    <property type="taxonomic scope" value="Bacteria"/>
</dbReference>
<proteinExistence type="predicted"/>
<accession>C8S0Y3</accession>
<dbReference type="GO" id="GO:0000271">
    <property type="term" value="P:polysaccharide biosynthetic process"/>
    <property type="evidence" value="ECO:0007669"/>
    <property type="project" value="InterPro"/>
</dbReference>
<gene>
    <name evidence="1" type="ORF">Rsw2DRAFT_1711</name>
</gene>
<evidence type="ECO:0000313" key="2">
    <source>
        <dbReference type="Proteomes" id="UP000010121"/>
    </source>
</evidence>
<dbReference type="AlphaFoldDB" id="C8S0Y3"/>
<comment type="caution">
    <text evidence="1">The sequence shown here is derived from an EMBL/GenBank/DDBJ whole genome shotgun (WGS) entry which is preliminary data.</text>
</comment>
<protein>
    <submittedName>
        <fullName evidence="1">Capsule polysaccharide biosynthesis protein</fullName>
    </submittedName>
</protein>
<dbReference type="CDD" id="cd16439">
    <property type="entry name" value="beta_Kdo_transferase_KpsC_2"/>
    <property type="match status" value="1"/>
</dbReference>
<dbReference type="GO" id="GO:0015774">
    <property type="term" value="P:polysaccharide transport"/>
    <property type="evidence" value="ECO:0007669"/>
    <property type="project" value="InterPro"/>
</dbReference>
<dbReference type="Pfam" id="PF05159">
    <property type="entry name" value="Capsule_synth"/>
    <property type="match status" value="4"/>
</dbReference>
<dbReference type="CDD" id="cd16440">
    <property type="entry name" value="beta_Kdo_transferase_KpsC_1"/>
    <property type="match status" value="1"/>
</dbReference>
<dbReference type="OrthoDB" id="543755at2"/>
<dbReference type="RefSeq" id="WP_008030017.1">
    <property type="nucleotide sequence ID" value="NZ_ACYY01000009.1"/>
</dbReference>
<sequence>MAGLGPDDNAAGGLPRRLFFYNAGFLRQSRLRRIITLAGHELRLGLPAPGDGVAVWGRSPYAARGEAVAVRRGVPLVRIEDAFLRSVRPGRMGDAPLGLLLDGAGVHFDATVPSALERLLASHPLDNSNLLLRARDGIGRIQAHHLSKYNIHDPALPAPAPGYVLVVDQTLGDASIRHSGASASTFREMLVFAQEENPGARVIVKSHPETAQGLRPGHYGPEHAVGNVSLLADPVSPWALLDGAVAVYTVSSHLGFEAIMAGHKPRVFGQPFYAGWGLTADENPVPRRRRVLTRAQLFAAAMILAPVWYDPCRDRLCSFEQAVDQLEAEVRAFREDRAGHVALGMRLWKRGRLQAVFGREKPLVFLDDPARALARAQAEGRGLLVWAGKEPQGLAAPVIRRVEDGFLRSRGLGADLIPPLSLVADDLGIYYDPLRESRLERLIAAPLPPGGGLRVTRLLEKLIAANLSKYNIGSAALPDLPDGPRILVPGQVEDDASIRLGAGEVRTNLGLLQAARAANPDAVLIYKPHPDIEAGLRPGAISANDLNGLADAVVHGADAAALIAACDEVWTMTSLLGFEALLRGKPVTCLGAPFYAGWGLTHDLGPVPERRLRAADGHPLPRPDLTHLTHAALIGYPRYFDPVSRRPCPPEVVLDRLTHGPLPHPGPVNRLLAKMQGAFAGQAWLWRR</sequence>
<reference evidence="1 2" key="1">
    <citation type="submission" date="2009-08" db="EMBL/GenBank/DDBJ databases">
        <title>The draft genome of Rhodobacter sp. SW2.</title>
        <authorList>
            <consortium name="US DOE Joint Genome Institute (JGI-PGF)"/>
            <person name="Lucas S."/>
            <person name="Copeland A."/>
            <person name="Lapidus A."/>
            <person name="Glavina del Rio T."/>
            <person name="Tice H."/>
            <person name="Bruce D."/>
            <person name="Goodwin L."/>
            <person name="Pitluck S."/>
            <person name="Larimer F."/>
            <person name="Land M.L."/>
            <person name="Hauser L."/>
            <person name="Emerson D."/>
        </authorList>
    </citation>
    <scope>NUCLEOTIDE SEQUENCE [LARGE SCALE GENOMIC DNA]</scope>
    <source>
        <strain evidence="1 2">SW2</strain>
    </source>
</reference>
<evidence type="ECO:0000313" key="1">
    <source>
        <dbReference type="EMBL" id="EEW25424.1"/>
    </source>
</evidence>
<dbReference type="InterPro" id="IPR007833">
    <property type="entry name" value="Capsule_polysaccharide_synth"/>
</dbReference>
<keyword evidence="2" id="KW-1185">Reference proteome</keyword>